<feature type="transmembrane region" description="Helical" evidence="1">
    <location>
        <begin position="152"/>
        <end position="172"/>
    </location>
</feature>
<reference evidence="2 3" key="1">
    <citation type="submission" date="2020-08" db="EMBL/GenBank/DDBJ databases">
        <title>Genomic Encyclopedia of Archaeal and Bacterial Type Strains, Phase II (KMG-II): from individual species to whole genera.</title>
        <authorList>
            <person name="Goeker M."/>
        </authorList>
    </citation>
    <scope>NUCLEOTIDE SEQUENCE [LARGE SCALE GENOMIC DNA]</scope>
    <source>
        <strain evidence="2 3">DSM 43850</strain>
    </source>
</reference>
<sequence>MSNAIIAEVDEKLREIERDVQRFFDAVNEVLSWVPDFLSDLIEPIRRGIEGLNQKLREFWDRINQMLTQRGDSDRLKQAGDAWVDQVGNPAGDLAGSLSLDKLRTTVDWSGRAAEAYKASVPAQVSGLGGIKDLANQMKSSLVNLANAIDNFWLAIKAALVVFAVGAVAAIATACTVVGLPAAIAAIATAVGVSVGLVVTAVTSMQSLTQTIAVEQGNLKQKIHDDLGSWARTNTEVLGHASVNDPSGMNWHVTA</sequence>
<keyword evidence="1" id="KW-1133">Transmembrane helix</keyword>
<evidence type="ECO:0000313" key="3">
    <source>
        <dbReference type="Proteomes" id="UP000517916"/>
    </source>
</evidence>
<keyword evidence="1" id="KW-0812">Transmembrane</keyword>
<name>A0ABR6BGC9_9PSEU</name>
<gene>
    <name evidence="2" type="ORF">BC739_002828</name>
</gene>
<comment type="caution">
    <text evidence="2">The sequence shown here is derived from an EMBL/GenBank/DDBJ whole genome shotgun (WGS) entry which is preliminary data.</text>
</comment>
<proteinExistence type="predicted"/>
<dbReference type="RefSeq" id="WP_025360301.1">
    <property type="nucleotide sequence ID" value="NZ_BAAABQ010000059.1"/>
</dbReference>
<dbReference type="Proteomes" id="UP000517916">
    <property type="component" value="Unassembled WGS sequence"/>
</dbReference>
<keyword evidence="1" id="KW-0472">Membrane</keyword>
<keyword evidence="3" id="KW-1185">Reference proteome</keyword>
<organism evidence="2 3">
    <name type="scientific">Kutzneria viridogrisea</name>
    <dbReference type="NCBI Taxonomy" id="47990"/>
    <lineage>
        <taxon>Bacteria</taxon>
        <taxon>Bacillati</taxon>
        <taxon>Actinomycetota</taxon>
        <taxon>Actinomycetes</taxon>
        <taxon>Pseudonocardiales</taxon>
        <taxon>Pseudonocardiaceae</taxon>
        <taxon>Kutzneria</taxon>
    </lineage>
</organism>
<dbReference type="EMBL" id="JACJID010000002">
    <property type="protein sequence ID" value="MBA8925629.1"/>
    <property type="molecule type" value="Genomic_DNA"/>
</dbReference>
<evidence type="ECO:0000313" key="2">
    <source>
        <dbReference type="EMBL" id="MBA8925629.1"/>
    </source>
</evidence>
<accession>A0ABR6BGC9</accession>
<feature type="transmembrane region" description="Helical" evidence="1">
    <location>
        <begin position="178"/>
        <end position="202"/>
    </location>
</feature>
<protein>
    <submittedName>
        <fullName evidence="2">ElaB/YqjD/DUF883 family membrane-anchored ribosome-binding protein</fullName>
    </submittedName>
</protein>
<evidence type="ECO:0000256" key="1">
    <source>
        <dbReference type="SAM" id="Phobius"/>
    </source>
</evidence>